<evidence type="ECO:0000259" key="4">
    <source>
        <dbReference type="Pfam" id="PF13649"/>
    </source>
</evidence>
<dbReference type="PANTHER" id="PTHR43464:SF19">
    <property type="entry name" value="UBIQUINONE BIOSYNTHESIS O-METHYLTRANSFERASE, MITOCHONDRIAL"/>
    <property type="match status" value="1"/>
</dbReference>
<evidence type="ECO:0000313" key="6">
    <source>
        <dbReference type="Proteomes" id="UP000317039"/>
    </source>
</evidence>
<keyword evidence="1 5" id="KW-0489">Methyltransferase</keyword>
<gene>
    <name evidence="5" type="ORF">FOH10_10355</name>
</gene>
<organism evidence="5 6">
    <name type="scientific">Nocardia otitidiscaviarum</name>
    <dbReference type="NCBI Taxonomy" id="1823"/>
    <lineage>
        <taxon>Bacteria</taxon>
        <taxon>Bacillati</taxon>
        <taxon>Actinomycetota</taxon>
        <taxon>Actinomycetes</taxon>
        <taxon>Mycobacteriales</taxon>
        <taxon>Nocardiaceae</taxon>
        <taxon>Nocardia</taxon>
    </lineage>
</organism>
<dbReference type="RefSeq" id="WP_143980541.1">
    <property type="nucleotide sequence ID" value="NZ_CP041695.1"/>
</dbReference>
<dbReference type="InterPro" id="IPR029063">
    <property type="entry name" value="SAM-dependent_MTases_sf"/>
</dbReference>
<dbReference type="KEGG" id="nod:FOH10_10355"/>
<evidence type="ECO:0000256" key="3">
    <source>
        <dbReference type="ARBA" id="ARBA00022691"/>
    </source>
</evidence>
<evidence type="ECO:0000256" key="2">
    <source>
        <dbReference type="ARBA" id="ARBA00022679"/>
    </source>
</evidence>
<dbReference type="Pfam" id="PF13649">
    <property type="entry name" value="Methyltransf_25"/>
    <property type="match status" value="1"/>
</dbReference>
<dbReference type="PANTHER" id="PTHR43464">
    <property type="entry name" value="METHYLTRANSFERASE"/>
    <property type="match status" value="1"/>
</dbReference>
<dbReference type="InterPro" id="IPR041698">
    <property type="entry name" value="Methyltransf_25"/>
</dbReference>
<keyword evidence="2 5" id="KW-0808">Transferase</keyword>
<proteinExistence type="predicted"/>
<dbReference type="AlphaFoldDB" id="A0A516NJI8"/>
<feature type="domain" description="Methyltransferase" evidence="4">
    <location>
        <begin position="54"/>
        <end position="149"/>
    </location>
</feature>
<reference evidence="5 6" key="1">
    <citation type="submission" date="2019-07" db="EMBL/GenBank/DDBJ databases">
        <title>Complete Genome Sequence and Methylome Analysis of Nocardia otitidis-caviarum NEB252.</title>
        <authorList>
            <person name="Fomenkov A."/>
            <person name="Anton B.P."/>
            <person name="Vincze T."/>
            <person name="Roberts R.J."/>
        </authorList>
    </citation>
    <scope>NUCLEOTIDE SEQUENCE [LARGE SCALE GENOMIC DNA]</scope>
    <source>
        <strain evidence="5 6">NEB252</strain>
    </source>
</reference>
<accession>A0A516NJI8</accession>
<name>A0A516NJI8_9NOCA</name>
<evidence type="ECO:0000256" key="1">
    <source>
        <dbReference type="ARBA" id="ARBA00022603"/>
    </source>
</evidence>
<dbReference type="EMBL" id="CP041695">
    <property type="protein sequence ID" value="QDP79070.1"/>
    <property type="molecule type" value="Genomic_DNA"/>
</dbReference>
<dbReference type="GO" id="GO:0032259">
    <property type="term" value="P:methylation"/>
    <property type="evidence" value="ECO:0007669"/>
    <property type="project" value="UniProtKB-KW"/>
</dbReference>
<dbReference type="GeneID" id="80332787"/>
<dbReference type="Gene3D" id="3.40.50.150">
    <property type="entry name" value="Vaccinia Virus protein VP39"/>
    <property type="match status" value="1"/>
</dbReference>
<evidence type="ECO:0000313" key="5">
    <source>
        <dbReference type="EMBL" id="QDP79070.1"/>
    </source>
</evidence>
<dbReference type="SUPFAM" id="SSF53335">
    <property type="entry name" value="S-adenosyl-L-methionine-dependent methyltransferases"/>
    <property type="match status" value="1"/>
</dbReference>
<dbReference type="CDD" id="cd02440">
    <property type="entry name" value="AdoMet_MTases"/>
    <property type="match status" value="1"/>
</dbReference>
<protein>
    <submittedName>
        <fullName evidence="5">Class I SAM-dependent methyltransferase</fullName>
    </submittedName>
</protein>
<keyword evidence="3" id="KW-0949">S-adenosyl-L-methionine</keyword>
<dbReference type="Proteomes" id="UP000317039">
    <property type="component" value="Chromosome"/>
</dbReference>
<dbReference type="GO" id="GO:0008168">
    <property type="term" value="F:methyltransferase activity"/>
    <property type="evidence" value="ECO:0007669"/>
    <property type="project" value="UniProtKB-KW"/>
</dbReference>
<sequence length="202" mass="21695">MSGRTPSQWEELIAADPAHSTWYVERFRALAAKGTDIVGEARMVDAMLERGSRVLDAGCGPGRVGGYLHRAGHTVVGVDIDPVLIAAAEQDHPGPTWMVGDLAELDLPARGITAEFDVIVCAGNVMTFLAPSTRTAVLTGFARHLAPTGRVVVGFGANRGYEIEQFLADAAQAGLRCDLRLATWDLRPFTDESDFLVAVFSR</sequence>